<dbReference type="PANTHER" id="PTHR24223:SF448">
    <property type="entry name" value="FI20146P1-RELATED"/>
    <property type="match status" value="1"/>
</dbReference>
<keyword evidence="2" id="KW-0067">ATP-binding</keyword>
<evidence type="ECO:0000256" key="1">
    <source>
        <dbReference type="ARBA" id="ARBA00022741"/>
    </source>
</evidence>
<dbReference type="Proteomes" id="UP001153148">
    <property type="component" value="Unassembled WGS sequence"/>
</dbReference>
<feature type="domain" description="ABC transporter" evidence="3">
    <location>
        <begin position="42"/>
        <end position="170"/>
    </location>
</feature>
<keyword evidence="1" id="KW-0547">Nucleotide-binding</keyword>
<protein>
    <recommendedName>
        <fullName evidence="3">ABC transporter domain-containing protein</fullName>
    </recommendedName>
</protein>
<name>A0ABN7PJM2_TIMPD</name>
<dbReference type="InterPro" id="IPR003439">
    <property type="entry name" value="ABC_transporter-like_ATP-bd"/>
</dbReference>
<dbReference type="SUPFAM" id="SSF52540">
    <property type="entry name" value="P-loop containing nucleoside triphosphate hydrolases"/>
    <property type="match status" value="1"/>
</dbReference>
<evidence type="ECO:0000256" key="2">
    <source>
        <dbReference type="ARBA" id="ARBA00022840"/>
    </source>
</evidence>
<organism evidence="4 5">
    <name type="scientific">Timema podura</name>
    <name type="common">Walking stick</name>
    <dbReference type="NCBI Taxonomy" id="61482"/>
    <lineage>
        <taxon>Eukaryota</taxon>
        <taxon>Metazoa</taxon>
        <taxon>Ecdysozoa</taxon>
        <taxon>Arthropoda</taxon>
        <taxon>Hexapoda</taxon>
        <taxon>Insecta</taxon>
        <taxon>Pterygota</taxon>
        <taxon>Neoptera</taxon>
        <taxon>Polyneoptera</taxon>
        <taxon>Phasmatodea</taxon>
        <taxon>Timematodea</taxon>
        <taxon>Timematoidea</taxon>
        <taxon>Timematidae</taxon>
        <taxon>Timema</taxon>
    </lineage>
</organism>
<evidence type="ECO:0000313" key="5">
    <source>
        <dbReference type="Proteomes" id="UP001153148"/>
    </source>
</evidence>
<comment type="caution">
    <text evidence="4">The sequence shown here is derived from an EMBL/GenBank/DDBJ whole genome shotgun (WGS) entry which is preliminary data.</text>
</comment>
<dbReference type="InterPro" id="IPR050173">
    <property type="entry name" value="ABC_transporter_C-like"/>
</dbReference>
<dbReference type="InterPro" id="IPR027417">
    <property type="entry name" value="P-loop_NTPase"/>
</dbReference>
<keyword evidence="5" id="KW-1185">Reference proteome</keyword>
<feature type="non-terminal residue" evidence="4">
    <location>
        <position position="1"/>
    </location>
</feature>
<evidence type="ECO:0000313" key="4">
    <source>
        <dbReference type="EMBL" id="CAG2066888.1"/>
    </source>
</evidence>
<sequence length="170" mass="18339">DVLMLKEMSQLDQSDQLHSSGPQLTLRSVTAKWDSSSSNHTLRNIDLEAKEGALTVIIGNVGSGKVGDSSGGNIKSSLLQVILGELHPTRGTRQLKGTLSYACQEPWVFGSTVRQNIVFGSSFDQGRYDEVVRVCALRPDLEQFPLGDLTLVGERGITLSGGQKARLNLA</sequence>
<proteinExistence type="predicted"/>
<dbReference type="Pfam" id="PF00005">
    <property type="entry name" value="ABC_tran"/>
    <property type="match status" value="1"/>
</dbReference>
<feature type="non-terminal residue" evidence="4">
    <location>
        <position position="170"/>
    </location>
</feature>
<accession>A0ABN7PJM2</accession>
<dbReference type="Gene3D" id="3.40.50.300">
    <property type="entry name" value="P-loop containing nucleotide triphosphate hydrolases"/>
    <property type="match status" value="1"/>
</dbReference>
<reference evidence="4" key="1">
    <citation type="submission" date="2021-03" db="EMBL/GenBank/DDBJ databases">
        <authorList>
            <person name="Tran Van P."/>
        </authorList>
    </citation>
    <scope>NUCLEOTIDE SEQUENCE</scope>
</reference>
<dbReference type="EMBL" id="CAJPIN010060276">
    <property type="protein sequence ID" value="CAG2066888.1"/>
    <property type="molecule type" value="Genomic_DNA"/>
</dbReference>
<gene>
    <name evidence="4" type="ORF">TPAB3V08_LOCUS13831</name>
</gene>
<dbReference type="PANTHER" id="PTHR24223">
    <property type="entry name" value="ATP-BINDING CASSETTE SUB-FAMILY C"/>
    <property type="match status" value="1"/>
</dbReference>
<evidence type="ECO:0000259" key="3">
    <source>
        <dbReference type="Pfam" id="PF00005"/>
    </source>
</evidence>